<dbReference type="STRING" id="1450535.A0A317X6G9"/>
<dbReference type="Pfam" id="PF01048">
    <property type="entry name" value="PNP_UDP_1"/>
    <property type="match status" value="1"/>
</dbReference>
<dbReference type="OrthoDB" id="1577640at2759"/>
<evidence type="ECO:0000313" key="2">
    <source>
        <dbReference type="EMBL" id="PWY94173.1"/>
    </source>
</evidence>
<dbReference type="SUPFAM" id="SSF53167">
    <property type="entry name" value="Purine and uridine phosphorylases"/>
    <property type="match status" value="1"/>
</dbReference>
<keyword evidence="3" id="KW-1185">Reference proteome</keyword>
<protein>
    <submittedName>
        <fullName evidence="2">Purine and uridine phosphorylase</fullName>
    </submittedName>
</protein>
<dbReference type="RefSeq" id="XP_025470934.1">
    <property type="nucleotide sequence ID" value="XM_025607827.1"/>
</dbReference>
<name>A0A317X6G9_9EURO</name>
<feature type="domain" description="Nucleoside phosphorylase" evidence="1">
    <location>
        <begin position="16"/>
        <end position="308"/>
    </location>
</feature>
<dbReference type="InterPro" id="IPR035994">
    <property type="entry name" value="Nucleoside_phosphorylase_sf"/>
</dbReference>
<dbReference type="GeneID" id="37109970"/>
<evidence type="ECO:0000313" key="3">
    <source>
        <dbReference type="Proteomes" id="UP000246702"/>
    </source>
</evidence>
<dbReference type="EMBL" id="MSFK01000005">
    <property type="protein sequence ID" value="PWY94173.1"/>
    <property type="molecule type" value="Genomic_DNA"/>
</dbReference>
<dbReference type="InterPro" id="IPR053137">
    <property type="entry name" value="NLR-like"/>
</dbReference>
<gene>
    <name evidence="2" type="ORF">BO94DRAFT_459114</name>
</gene>
<dbReference type="PANTHER" id="PTHR46082">
    <property type="entry name" value="ATP/GTP-BINDING PROTEIN-RELATED"/>
    <property type="match status" value="1"/>
</dbReference>
<sequence length="333" mass="36717">MPNTLKRRLYHEAYTVALLCPLEVELSAARYMLDEEHERLQGNKQDLNTYILGSLSGHNVVLASLPKGSQGTVSAAAVAIHLLRSFPAVDLRLLVGIGGGIPSNANDVRLGDVVVSAPEGTLGGVVVYDLGKETTSGFKRKGMLCPPPIEWRGMMTSMESDHRIRSNRIAEFLSDMLQKYLGLEEYRRPPPEADILFPSEYIHVHDGMTCASCDKTKAVQRVRRTPSDESHVFYGFIASGNRVMKDGEKRDRLARESGGAICCEMEAAGLMNQFQCVVIRGIADYCDSHKNDAWHAYAAAAAAALAKEILLYMEPRCMCYAHLSRRVNKAAIN</sequence>
<dbReference type="Proteomes" id="UP000246702">
    <property type="component" value="Unassembled WGS sequence"/>
</dbReference>
<dbReference type="GO" id="GO:0009116">
    <property type="term" value="P:nucleoside metabolic process"/>
    <property type="evidence" value="ECO:0007669"/>
    <property type="project" value="InterPro"/>
</dbReference>
<dbReference type="PANTHER" id="PTHR46082:SF11">
    <property type="entry name" value="AAA+ ATPASE DOMAIN-CONTAINING PROTEIN-RELATED"/>
    <property type="match status" value="1"/>
</dbReference>
<organism evidence="2 3">
    <name type="scientific">Aspergillus sclerotioniger CBS 115572</name>
    <dbReference type="NCBI Taxonomy" id="1450535"/>
    <lineage>
        <taxon>Eukaryota</taxon>
        <taxon>Fungi</taxon>
        <taxon>Dikarya</taxon>
        <taxon>Ascomycota</taxon>
        <taxon>Pezizomycotina</taxon>
        <taxon>Eurotiomycetes</taxon>
        <taxon>Eurotiomycetidae</taxon>
        <taxon>Eurotiales</taxon>
        <taxon>Aspergillaceae</taxon>
        <taxon>Aspergillus</taxon>
        <taxon>Aspergillus subgen. Circumdati</taxon>
    </lineage>
</organism>
<comment type="caution">
    <text evidence="2">The sequence shown here is derived from an EMBL/GenBank/DDBJ whole genome shotgun (WGS) entry which is preliminary data.</text>
</comment>
<dbReference type="GO" id="GO:0003824">
    <property type="term" value="F:catalytic activity"/>
    <property type="evidence" value="ECO:0007669"/>
    <property type="project" value="InterPro"/>
</dbReference>
<accession>A0A317X6G9</accession>
<dbReference type="InterPro" id="IPR000845">
    <property type="entry name" value="Nucleoside_phosphorylase_d"/>
</dbReference>
<dbReference type="Gene3D" id="3.40.50.1580">
    <property type="entry name" value="Nucleoside phosphorylase domain"/>
    <property type="match status" value="1"/>
</dbReference>
<dbReference type="AlphaFoldDB" id="A0A317X6G9"/>
<proteinExistence type="predicted"/>
<reference evidence="2 3" key="1">
    <citation type="submission" date="2016-12" db="EMBL/GenBank/DDBJ databases">
        <title>The genomes of Aspergillus section Nigri reveals drivers in fungal speciation.</title>
        <authorList>
            <consortium name="DOE Joint Genome Institute"/>
            <person name="Vesth T.C."/>
            <person name="Nybo J."/>
            <person name="Theobald S."/>
            <person name="Brandl J."/>
            <person name="Frisvad J.C."/>
            <person name="Nielsen K.F."/>
            <person name="Lyhne E.K."/>
            <person name="Kogle M.E."/>
            <person name="Kuo A."/>
            <person name="Riley R."/>
            <person name="Clum A."/>
            <person name="Nolan M."/>
            <person name="Lipzen A."/>
            <person name="Salamov A."/>
            <person name="Henrissat B."/>
            <person name="Wiebenga A."/>
            <person name="De Vries R.P."/>
            <person name="Grigoriev I.V."/>
            <person name="Mortensen U.H."/>
            <person name="Andersen M.R."/>
            <person name="Baker S.E."/>
        </authorList>
    </citation>
    <scope>NUCLEOTIDE SEQUENCE [LARGE SCALE GENOMIC DNA]</scope>
    <source>
        <strain evidence="2 3">CBS 115572</strain>
    </source>
</reference>
<evidence type="ECO:0000259" key="1">
    <source>
        <dbReference type="Pfam" id="PF01048"/>
    </source>
</evidence>